<feature type="region of interest" description="Disordered" evidence="16">
    <location>
        <begin position="1"/>
        <end position="45"/>
    </location>
</feature>
<evidence type="ECO:0000256" key="11">
    <source>
        <dbReference type="ARBA" id="ARBA00022833"/>
    </source>
</evidence>
<feature type="region of interest" description="Disordered" evidence="16">
    <location>
        <begin position="177"/>
        <end position="198"/>
    </location>
</feature>
<comment type="catalytic activity">
    <reaction evidence="14">
        <text>L-arginyl-[protein] + S-adenosyl-L-methionine = N(omega)-methyl-L-arginyl-[protein] + S-adenosyl-L-homocysteine + H(+)</text>
        <dbReference type="Rhea" id="RHEA:48100"/>
        <dbReference type="Rhea" id="RHEA-COMP:10532"/>
        <dbReference type="Rhea" id="RHEA-COMP:11990"/>
        <dbReference type="ChEBI" id="CHEBI:15378"/>
        <dbReference type="ChEBI" id="CHEBI:29965"/>
        <dbReference type="ChEBI" id="CHEBI:57856"/>
        <dbReference type="ChEBI" id="CHEBI:59789"/>
        <dbReference type="ChEBI" id="CHEBI:65280"/>
    </reaction>
    <physiologicalReaction direction="left-to-right" evidence="14">
        <dbReference type="Rhea" id="RHEA:48101"/>
    </physiologicalReaction>
</comment>
<sequence length="538" mass="60358">MASQPAYPPPKEDDAHSTASEDSDASNEEGWEDVEPDDDTQPVVGLFSDTIYPDVNSMLQESKDKYGFDLRKIKKELDLDFLDTIKLVNYIRSQVKEGNKNPDVSSKDKFADEVYLKPVLEDDALLYSLDDIDDEEPTAGTEAERRVIELQEDLERLQTQFSEYRIAVQKSMEEQLSKEDEKLDASGPSKRSQNKANEAESDYFTSYSGNGIHETMLKDAIRTDAYRDFIYENKHLFKDKVVLDVGCGTGILSMFCAKAGARKVISVDNSGIISKAKEIIYDNGFGDVITCIRGKIEEVTLPVDQVDIIVSEWMGYYLLFEAMFDSVIYARDRYLAPGGLMVPSHATLRIAPFADSDFVDSHVTFWENVYGFKMTSMLEGIYDEGLVRTIQPSSIAGDSSVFLPLPLHTITVDELSFLKEFQVTLKQDIDALDGFAIWFDIFFMPSKDAPIADDALPSDMQKKGIVAFTTGPCGTETHWQQGVVLIDHGKKRPAPLKQGQTITGKIGYQKNAERSRGLDVTIDWEVQGEKGSQKWVVQ</sequence>
<evidence type="ECO:0000256" key="1">
    <source>
        <dbReference type="ARBA" id="ARBA00004123"/>
    </source>
</evidence>
<comment type="caution">
    <text evidence="20">The sequence shown here is derived from an EMBL/GenBank/DDBJ whole genome shotgun (WGS) entry which is preliminary data.</text>
</comment>
<protein>
    <recommendedName>
        <fullName evidence="3">type I protein arginine methyltransferase</fullName>
        <ecNumber evidence="3">2.1.1.319</ecNumber>
    </recommendedName>
</protein>
<dbReference type="InterPro" id="IPR029063">
    <property type="entry name" value="SAM-dependent_MTases_sf"/>
</dbReference>
<accession>A0A5M3YZL7</accession>
<dbReference type="CDD" id="cd02440">
    <property type="entry name" value="AdoMet_MTases"/>
    <property type="match status" value="1"/>
</dbReference>
<evidence type="ECO:0000256" key="5">
    <source>
        <dbReference type="ARBA" id="ARBA00022553"/>
    </source>
</evidence>
<keyword evidence="10" id="KW-0863">Zinc-finger</keyword>
<dbReference type="Pfam" id="PF21137">
    <property type="entry name" value="ANM3_C2H2_Zf"/>
    <property type="match status" value="1"/>
</dbReference>
<feature type="domain" description="Methyltransferase" evidence="17">
    <location>
        <begin position="242"/>
        <end position="339"/>
    </location>
</feature>
<evidence type="ECO:0000256" key="6">
    <source>
        <dbReference type="ARBA" id="ARBA00022603"/>
    </source>
</evidence>
<dbReference type="OrthoDB" id="7848332at2759"/>
<organism evidence="20 21">
    <name type="scientific">Aspergillus terreus</name>
    <dbReference type="NCBI Taxonomy" id="33178"/>
    <lineage>
        <taxon>Eukaryota</taxon>
        <taxon>Fungi</taxon>
        <taxon>Dikarya</taxon>
        <taxon>Ascomycota</taxon>
        <taxon>Pezizomycotina</taxon>
        <taxon>Eurotiomycetes</taxon>
        <taxon>Eurotiomycetidae</taxon>
        <taxon>Eurotiales</taxon>
        <taxon>Aspergillaceae</taxon>
        <taxon>Aspergillus</taxon>
        <taxon>Aspergillus subgen. Circumdati</taxon>
    </lineage>
</organism>
<evidence type="ECO:0000256" key="3">
    <source>
        <dbReference type="ARBA" id="ARBA00011925"/>
    </source>
</evidence>
<dbReference type="VEuPathDB" id="FungiDB:ATEG_04143"/>
<dbReference type="AlphaFoldDB" id="A0A5M3YZL7"/>
<keyword evidence="12" id="KW-0539">Nucleus</keyword>
<keyword evidence="7 20" id="KW-0808">Transferase</keyword>
<feature type="domain" description="Protein arginine N-methyltransferase" evidence="19">
    <location>
        <begin position="345"/>
        <end position="528"/>
    </location>
</feature>
<evidence type="ECO:0000256" key="13">
    <source>
        <dbReference type="ARBA" id="ARBA00047384"/>
    </source>
</evidence>
<dbReference type="SUPFAM" id="SSF57667">
    <property type="entry name" value="beta-beta-alpha zinc fingers"/>
    <property type="match status" value="1"/>
</dbReference>
<keyword evidence="8" id="KW-0949">S-adenosyl-L-methionine</keyword>
<comment type="catalytic activity">
    <reaction evidence="13">
        <text>L-arginyl-[protein] + 2 S-adenosyl-L-methionine = N(omega),N(omega)-dimethyl-L-arginyl-[protein] + 2 S-adenosyl-L-homocysteine + 2 H(+)</text>
        <dbReference type="Rhea" id="RHEA:48096"/>
        <dbReference type="Rhea" id="RHEA-COMP:10532"/>
        <dbReference type="Rhea" id="RHEA-COMP:11991"/>
        <dbReference type="ChEBI" id="CHEBI:15378"/>
        <dbReference type="ChEBI" id="CHEBI:29965"/>
        <dbReference type="ChEBI" id="CHEBI:57856"/>
        <dbReference type="ChEBI" id="CHEBI:59789"/>
        <dbReference type="ChEBI" id="CHEBI:61897"/>
        <dbReference type="EC" id="2.1.1.319"/>
    </reaction>
    <physiologicalReaction direction="left-to-right" evidence="13">
        <dbReference type="Rhea" id="RHEA:48097"/>
    </physiologicalReaction>
</comment>
<evidence type="ECO:0000256" key="4">
    <source>
        <dbReference type="ARBA" id="ARBA00022490"/>
    </source>
</evidence>
<evidence type="ECO:0000256" key="10">
    <source>
        <dbReference type="ARBA" id="ARBA00022771"/>
    </source>
</evidence>
<gene>
    <name evidence="20" type="ORF">ATEIFO6365_0011044700</name>
</gene>
<keyword evidence="11" id="KW-0862">Zinc</keyword>
<dbReference type="GO" id="GO:0005829">
    <property type="term" value="C:cytosol"/>
    <property type="evidence" value="ECO:0007669"/>
    <property type="project" value="UniProtKB-SubCell"/>
</dbReference>
<proteinExistence type="predicted"/>
<dbReference type="Pfam" id="PF13649">
    <property type="entry name" value="Methyltransf_25"/>
    <property type="match status" value="1"/>
</dbReference>
<evidence type="ECO:0000256" key="15">
    <source>
        <dbReference type="SAM" id="Coils"/>
    </source>
</evidence>
<dbReference type="Proteomes" id="UP000452235">
    <property type="component" value="Unassembled WGS sequence"/>
</dbReference>
<comment type="subcellular location">
    <subcellularLocation>
        <location evidence="2">Cytoplasm</location>
        <location evidence="2">Cytosol</location>
    </subcellularLocation>
    <subcellularLocation>
        <location evidence="1">Nucleus</location>
    </subcellularLocation>
</comment>
<keyword evidence="21" id="KW-1185">Reference proteome</keyword>
<dbReference type="GO" id="GO:0005634">
    <property type="term" value="C:nucleus"/>
    <property type="evidence" value="ECO:0007669"/>
    <property type="project" value="UniProtKB-SubCell"/>
</dbReference>
<keyword evidence="9" id="KW-0479">Metal-binding</keyword>
<feature type="domain" description="Protein arginine N-methyltransferase 3-like C2H2 zinc finger" evidence="18">
    <location>
        <begin position="74"/>
        <end position="118"/>
    </location>
</feature>
<dbReference type="EMBL" id="BLJY01000011">
    <property type="protein sequence ID" value="GFF20185.1"/>
    <property type="molecule type" value="Genomic_DNA"/>
</dbReference>
<evidence type="ECO:0000256" key="16">
    <source>
        <dbReference type="SAM" id="MobiDB-lite"/>
    </source>
</evidence>
<dbReference type="InterPro" id="IPR041698">
    <property type="entry name" value="Methyltransf_25"/>
</dbReference>
<keyword evidence="15" id="KW-0175">Coiled coil</keyword>
<dbReference type="FunFam" id="3.40.50.150:FF:000034">
    <property type="entry name" value="Protein arginine N-methyltransferase 3"/>
    <property type="match status" value="1"/>
</dbReference>
<keyword evidence="6 20" id="KW-0489">Methyltransferase</keyword>
<dbReference type="PROSITE" id="PS51678">
    <property type="entry name" value="SAM_MT_PRMT"/>
    <property type="match status" value="1"/>
</dbReference>
<evidence type="ECO:0000256" key="2">
    <source>
        <dbReference type="ARBA" id="ARBA00004514"/>
    </source>
</evidence>
<dbReference type="SUPFAM" id="SSF53335">
    <property type="entry name" value="S-adenosyl-L-methionine-dependent methyltransferases"/>
    <property type="match status" value="1"/>
</dbReference>
<evidence type="ECO:0000259" key="19">
    <source>
        <dbReference type="Pfam" id="PF22528"/>
    </source>
</evidence>
<reference evidence="20 21" key="1">
    <citation type="submission" date="2020-01" db="EMBL/GenBank/DDBJ databases">
        <title>Aspergillus terreus IFO 6365 whole genome shotgun sequence.</title>
        <authorList>
            <person name="Kanamasa S."/>
            <person name="Takahashi H."/>
        </authorList>
    </citation>
    <scope>NUCLEOTIDE SEQUENCE [LARGE SCALE GENOMIC DNA]</scope>
    <source>
        <strain evidence="20 21">IFO 6365</strain>
    </source>
</reference>
<name>A0A5M3YZL7_ASPTE</name>
<dbReference type="GO" id="GO:0032259">
    <property type="term" value="P:methylation"/>
    <property type="evidence" value="ECO:0007669"/>
    <property type="project" value="UniProtKB-KW"/>
</dbReference>
<dbReference type="InterPro" id="IPR055135">
    <property type="entry name" value="PRMT_dom"/>
</dbReference>
<evidence type="ECO:0000256" key="8">
    <source>
        <dbReference type="ARBA" id="ARBA00022691"/>
    </source>
</evidence>
<evidence type="ECO:0000313" key="21">
    <source>
        <dbReference type="Proteomes" id="UP000452235"/>
    </source>
</evidence>
<feature type="coiled-coil region" evidence="15">
    <location>
        <begin position="140"/>
        <end position="174"/>
    </location>
</feature>
<dbReference type="PANTHER" id="PTHR11006:SF116">
    <property type="entry name" value="PROTEIN METHYLTRANSFERASE"/>
    <property type="match status" value="1"/>
</dbReference>
<dbReference type="FunFam" id="2.70.160.11:FF:000016">
    <property type="entry name" value="Protein arginine methyltransferase RmtB"/>
    <property type="match status" value="1"/>
</dbReference>
<keyword evidence="5" id="KW-0597">Phosphoprotein</keyword>
<keyword evidence="4" id="KW-0963">Cytoplasm</keyword>
<dbReference type="GO" id="GO:0035242">
    <property type="term" value="F:protein-arginine omega-N asymmetric methyltransferase activity"/>
    <property type="evidence" value="ECO:0007669"/>
    <property type="project" value="UniProtKB-EC"/>
</dbReference>
<dbReference type="InterPro" id="IPR036236">
    <property type="entry name" value="Znf_C2H2_sf"/>
</dbReference>
<evidence type="ECO:0000259" key="17">
    <source>
        <dbReference type="Pfam" id="PF13649"/>
    </source>
</evidence>
<evidence type="ECO:0000256" key="12">
    <source>
        <dbReference type="ARBA" id="ARBA00023242"/>
    </source>
</evidence>
<dbReference type="PANTHER" id="PTHR11006">
    <property type="entry name" value="PROTEIN ARGININE N-METHYLTRANSFERASE"/>
    <property type="match status" value="1"/>
</dbReference>
<dbReference type="InterPro" id="IPR049482">
    <property type="entry name" value="ANM3-like_C2H2_Zf"/>
</dbReference>
<dbReference type="Gene3D" id="3.40.50.150">
    <property type="entry name" value="Vaccinia Virus protein VP39"/>
    <property type="match status" value="1"/>
</dbReference>
<evidence type="ECO:0000256" key="7">
    <source>
        <dbReference type="ARBA" id="ARBA00022679"/>
    </source>
</evidence>
<evidence type="ECO:0000259" key="18">
    <source>
        <dbReference type="Pfam" id="PF21137"/>
    </source>
</evidence>
<evidence type="ECO:0000256" key="14">
    <source>
        <dbReference type="ARBA" id="ARBA00049303"/>
    </source>
</evidence>
<dbReference type="Gene3D" id="2.70.160.11">
    <property type="entry name" value="Hnrnp arginine n-methyltransferase1"/>
    <property type="match status" value="1"/>
</dbReference>
<evidence type="ECO:0000256" key="9">
    <source>
        <dbReference type="ARBA" id="ARBA00022723"/>
    </source>
</evidence>
<dbReference type="GO" id="GO:0008270">
    <property type="term" value="F:zinc ion binding"/>
    <property type="evidence" value="ECO:0007669"/>
    <property type="project" value="UniProtKB-KW"/>
</dbReference>
<dbReference type="InterPro" id="IPR025799">
    <property type="entry name" value="Arg_MeTrfase"/>
</dbReference>
<evidence type="ECO:0000313" key="20">
    <source>
        <dbReference type="EMBL" id="GFF20185.1"/>
    </source>
</evidence>
<dbReference type="EC" id="2.1.1.319" evidence="3"/>
<dbReference type="GO" id="GO:0042054">
    <property type="term" value="F:histone methyltransferase activity"/>
    <property type="evidence" value="ECO:0007669"/>
    <property type="project" value="TreeGrafter"/>
</dbReference>
<dbReference type="Pfam" id="PF22528">
    <property type="entry name" value="PRMT_C"/>
    <property type="match status" value="1"/>
</dbReference>
<feature type="compositionally biased region" description="Acidic residues" evidence="16">
    <location>
        <begin position="21"/>
        <end position="40"/>
    </location>
</feature>